<dbReference type="CDD" id="cd04301">
    <property type="entry name" value="NAT_SF"/>
    <property type="match status" value="1"/>
</dbReference>
<dbReference type="InterPro" id="IPR016181">
    <property type="entry name" value="Acyl_CoA_acyltransferase"/>
</dbReference>
<dbReference type="Gene3D" id="3.40.630.30">
    <property type="match status" value="1"/>
</dbReference>
<evidence type="ECO:0000259" key="1">
    <source>
        <dbReference type="PROSITE" id="PS51186"/>
    </source>
</evidence>
<dbReference type="SUPFAM" id="SSF55729">
    <property type="entry name" value="Acyl-CoA N-acyltransferases (Nat)"/>
    <property type="match status" value="1"/>
</dbReference>
<keyword evidence="3" id="KW-1185">Reference proteome</keyword>
<dbReference type="EMBL" id="AP026709">
    <property type="protein sequence ID" value="BDQ38133.1"/>
    <property type="molecule type" value="Genomic_DNA"/>
</dbReference>
<evidence type="ECO:0000313" key="3">
    <source>
        <dbReference type="Proteomes" id="UP001317742"/>
    </source>
</evidence>
<dbReference type="PROSITE" id="PS51186">
    <property type="entry name" value="GNAT"/>
    <property type="match status" value="1"/>
</dbReference>
<sequence length="286" mass="32854">MTAILRRATPNDFDAICALLTKHMNPAFPPKRWRALFTHGWCSGKPDFGIVAEDKGKIVGFHGHICSHRIIDGCWERFTNFTSWYILKEYRKNGLGSRMLEMATADPETTYTVFSLSPKRIDFFKSLGMNVLEEERLLWHKTEVPYDNLELIVDPGKIRSHSAPQDLPFFDDHVPLRVMPVLVTTRCSQCLLLLSRTVKHGDRVYYDVLYRSNPTLFTQRAQHIAEALLPDNECVLAADRRFVEDDGPGAEVEIIKSPRFYKSSRVHPRDIDLTYSELSLLGLKLD</sequence>
<accession>A0ABM8B2U7</accession>
<name>A0ABM8B2U7_9BACT</name>
<dbReference type="RefSeq" id="WP_281760639.1">
    <property type="nucleotide sequence ID" value="NZ_AP026709.1"/>
</dbReference>
<organism evidence="2 3">
    <name type="scientific">Pseudodesulfovibrio nedwellii</name>
    <dbReference type="NCBI Taxonomy" id="2973072"/>
    <lineage>
        <taxon>Bacteria</taxon>
        <taxon>Pseudomonadati</taxon>
        <taxon>Thermodesulfobacteriota</taxon>
        <taxon>Desulfovibrionia</taxon>
        <taxon>Desulfovibrionales</taxon>
        <taxon>Desulfovibrionaceae</taxon>
    </lineage>
</organism>
<dbReference type="Proteomes" id="UP001317742">
    <property type="component" value="Chromosome"/>
</dbReference>
<gene>
    <name evidence="2" type="ORF">SYK_24930</name>
</gene>
<dbReference type="InterPro" id="IPR000182">
    <property type="entry name" value="GNAT_dom"/>
</dbReference>
<proteinExistence type="predicted"/>
<protein>
    <recommendedName>
        <fullName evidence="1">N-acetyltransferase domain-containing protein</fullName>
    </recommendedName>
</protein>
<evidence type="ECO:0000313" key="2">
    <source>
        <dbReference type="EMBL" id="BDQ38133.1"/>
    </source>
</evidence>
<dbReference type="Pfam" id="PF13508">
    <property type="entry name" value="Acetyltransf_7"/>
    <property type="match status" value="1"/>
</dbReference>
<feature type="domain" description="N-acetyltransferase" evidence="1">
    <location>
        <begin position="3"/>
        <end position="150"/>
    </location>
</feature>
<reference evidence="2 3" key="1">
    <citation type="submission" date="2022-08" db="EMBL/GenBank/DDBJ databases">
        <title>Genome Sequence of the sulphate-reducing bacterium, Pseudodesulfovibrio sp. SYK.</title>
        <authorList>
            <person name="Kondo R."/>
            <person name="Kataoka T."/>
        </authorList>
    </citation>
    <scope>NUCLEOTIDE SEQUENCE [LARGE SCALE GENOMIC DNA]</scope>
    <source>
        <strain evidence="2 3">SYK</strain>
    </source>
</reference>